<evidence type="ECO:0000313" key="3">
    <source>
        <dbReference type="Proteomes" id="UP000585507"/>
    </source>
</evidence>
<dbReference type="InterPro" id="IPR011010">
    <property type="entry name" value="DNA_brk_join_enz"/>
</dbReference>
<accession>A0A7W8UF68</accession>
<proteinExistence type="predicted"/>
<dbReference type="AlphaFoldDB" id="A0A7W8UF68"/>
<evidence type="ECO:0000313" key="2">
    <source>
        <dbReference type="EMBL" id="MBB5538231.1"/>
    </source>
</evidence>
<gene>
    <name evidence="2" type="ORF">GGD55_004952</name>
</gene>
<protein>
    <submittedName>
        <fullName evidence="2">Uncharacterized protein</fullName>
    </submittedName>
</protein>
<organism evidence="2 3">
    <name type="scientific">Rhizobium giardinii</name>
    <dbReference type="NCBI Taxonomy" id="56731"/>
    <lineage>
        <taxon>Bacteria</taxon>
        <taxon>Pseudomonadati</taxon>
        <taxon>Pseudomonadota</taxon>
        <taxon>Alphaproteobacteria</taxon>
        <taxon>Hyphomicrobiales</taxon>
        <taxon>Rhizobiaceae</taxon>
        <taxon>Rhizobium/Agrobacterium group</taxon>
        <taxon>Rhizobium</taxon>
    </lineage>
</organism>
<dbReference type="GO" id="GO:0003677">
    <property type="term" value="F:DNA binding"/>
    <property type="evidence" value="ECO:0007669"/>
    <property type="project" value="UniProtKB-KW"/>
</dbReference>
<name>A0A7W8UF68_9HYPH</name>
<sequence>MDLGYAEIATCPAFFFDDRYSRLPSRYLRERSSGDWEHQLFHSERAPEVLSPQSQRNCGYHLKNFLEYCSTLHLDPSKMNYKHVIRYQNDMAEGRWSAKGRNLAPSTANIRADEATSYLAWLPARRHRMKFKVSVRYKRSTFSRFGRPQIIPTRAQRKTERQTGLQVLQLPEQPMVDDWLINVRHKRGESKMYNARLVVETGLRLTESCSLIVSQWPTRSEIEKAEQRRQEFVNLTVTITKGSKPRVVLVTVEFAKLVTFWIEQKDPDSWTYIAAGQATCSRKPICFRRRRF</sequence>
<reference evidence="2 3" key="1">
    <citation type="submission" date="2020-08" db="EMBL/GenBank/DDBJ databases">
        <title>Genomic Encyclopedia of Type Strains, Phase IV (KMG-V): Genome sequencing to study the core and pangenomes of soil and plant-associated prokaryotes.</title>
        <authorList>
            <person name="Whitman W."/>
        </authorList>
    </citation>
    <scope>NUCLEOTIDE SEQUENCE [LARGE SCALE GENOMIC DNA]</scope>
    <source>
        <strain evidence="2 3">SEMIA 4084</strain>
    </source>
</reference>
<keyword evidence="1" id="KW-0238">DNA-binding</keyword>
<dbReference type="Gene3D" id="1.10.150.130">
    <property type="match status" value="1"/>
</dbReference>
<dbReference type="Proteomes" id="UP000585507">
    <property type="component" value="Unassembled WGS sequence"/>
</dbReference>
<comment type="caution">
    <text evidence="2">The sequence shown here is derived from an EMBL/GenBank/DDBJ whole genome shotgun (WGS) entry which is preliminary data.</text>
</comment>
<keyword evidence="3" id="KW-1185">Reference proteome</keyword>
<dbReference type="EMBL" id="JACHBK010000012">
    <property type="protein sequence ID" value="MBB5538231.1"/>
    <property type="molecule type" value="Genomic_DNA"/>
</dbReference>
<evidence type="ECO:0000256" key="1">
    <source>
        <dbReference type="ARBA" id="ARBA00023125"/>
    </source>
</evidence>
<dbReference type="InterPro" id="IPR010998">
    <property type="entry name" value="Integrase_recombinase_N"/>
</dbReference>
<dbReference type="SUPFAM" id="SSF56349">
    <property type="entry name" value="DNA breaking-rejoining enzymes"/>
    <property type="match status" value="1"/>
</dbReference>
<dbReference type="RefSeq" id="WP_154663267.1">
    <property type="nucleotide sequence ID" value="NZ_JACHBK010000012.1"/>
</dbReference>